<evidence type="ECO:0000313" key="1">
    <source>
        <dbReference type="EMBL" id="KAJ1677446.1"/>
    </source>
</evidence>
<accession>A0ACC1HP46</accession>
<protein>
    <submittedName>
        <fullName evidence="1">Uncharacterized protein</fullName>
    </submittedName>
</protein>
<evidence type="ECO:0000313" key="2">
    <source>
        <dbReference type="Proteomes" id="UP001145114"/>
    </source>
</evidence>
<reference evidence="1" key="1">
    <citation type="submission" date="2022-06" db="EMBL/GenBank/DDBJ databases">
        <title>Phylogenomic reconstructions and comparative analyses of Kickxellomycotina fungi.</title>
        <authorList>
            <person name="Reynolds N.K."/>
            <person name="Stajich J.E."/>
            <person name="Barry K."/>
            <person name="Grigoriev I.V."/>
            <person name="Crous P."/>
            <person name="Smith M.E."/>
        </authorList>
    </citation>
    <scope>NUCLEOTIDE SEQUENCE</scope>
    <source>
        <strain evidence="1">RSA 2271</strain>
    </source>
</reference>
<gene>
    <name evidence="1" type="ORF">EV182_006150</name>
</gene>
<comment type="caution">
    <text evidence="1">The sequence shown here is derived from an EMBL/GenBank/DDBJ whole genome shotgun (WGS) entry which is preliminary data.</text>
</comment>
<sequence length="72" mass="8215">LEVAHLYNMRLNPSNHIYDSEGEVKVDDREHQSVLVFAASCQNLRILFLSGENYLIDNEVVTTLARNSPLLE</sequence>
<proteinExistence type="predicted"/>
<feature type="non-terminal residue" evidence="1">
    <location>
        <position position="72"/>
    </location>
</feature>
<keyword evidence="2" id="KW-1185">Reference proteome</keyword>
<dbReference type="Proteomes" id="UP001145114">
    <property type="component" value="Unassembled WGS sequence"/>
</dbReference>
<organism evidence="1 2">
    <name type="scientific">Spiromyces aspiralis</name>
    <dbReference type="NCBI Taxonomy" id="68401"/>
    <lineage>
        <taxon>Eukaryota</taxon>
        <taxon>Fungi</taxon>
        <taxon>Fungi incertae sedis</taxon>
        <taxon>Zoopagomycota</taxon>
        <taxon>Kickxellomycotina</taxon>
        <taxon>Kickxellomycetes</taxon>
        <taxon>Kickxellales</taxon>
        <taxon>Kickxellaceae</taxon>
        <taxon>Spiromyces</taxon>
    </lineage>
</organism>
<name>A0ACC1HP46_9FUNG</name>
<dbReference type="EMBL" id="JAMZIH010002433">
    <property type="protein sequence ID" value="KAJ1677446.1"/>
    <property type="molecule type" value="Genomic_DNA"/>
</dbReference>
<feature type="non-terminal residue" evidence="1">
    <location>
        <position position="1"/>
    </location>
</feature>